<dbReference type="Gene3D" id="3.20.70.20">
    <property type="match status" value="1"/>
</dbReference>
<keyword evidence="5 13" id="KW-0846">Cobalamin</keyword>
<evidence type="ECO:0000256" key="2">
    <source>
        <dbReference type="ARBA" id="ARBA00007405"/>
    </source>
</evidence>
<feature type="domain" description="Ribonucleotide reductase large subunit C-terminal" evidence="14">
    <location>
        <begin position="74"/>
        <end position="547"/>
    </location>
</feature>
<evidence type="ECO:0000256" key="10">
    <source>
        <dbReference type="ARBA" id="ARBA00023285"/>
    </source>
</evidence>
<comment type="function">
    <text evidence="11 13">Catalyzes the reduction of ribonucleotides to deoxyribonucleotides. May function to provide a pool of deoxyribonucleotide precursors for DNA repair during oxygen limitation and/or for immediate growth after restoration of oxygen.</text>
</comment>
<gene>
    <name evidence="16" type="ORF">DW663_00780</name>
</gene>
<evidence type="ECO:0000256" key="1">
    <source>
        <dbReference type="ARBA" id="ARBA00001922"/>
    </source>
</evidence>
<dbReference type="Proteomes" id="UP000284676">
    <property type="component" value="Unassembled WGS sequence"/>
</dbReference>
<dbReference type="EC" id="1.17.4.1" evidence="3 13"/>
<dbReference type="InterPro" id="IPR000788">
    <property type="entry name" value="RNR_lg_C"/>
</dbReference>
<evidence type="ECO:0000259" key="14">
    <source>
        <dbReference type="Pfam" id="PF02867"/>
    </source>
</evidence>
<protein>
    <recommendedName>
        <fullName evidence="4 13">Vitamin B12-dependent ribonucleotide reductase</fullName>
        <ecNumber evidence="3 13">1.17.4.1</ecNumber>
    </recommendedName>
</protein>
<comment type="catalytic activity">
    <reaction evidence="12 13">
        <text>a 2'-deoxyribonucleoside 5'-diphosphate + [thioredoxin]-disulfide + H2O = a ribonucleoside 5'-diphosphate + [thioredoxin]-dithiol</text>
        <dbReference type="Rhea" id="RHEA:23252"/>
        <dbReference type="Rhea" id="RHEA-COMP:10698"/>
        <dbReference type="Rhea" id="RHEA-COMP:10700"/>
        <dbReference type="ChEBI" id="CHEBI:15377"/>
        <dbReference type="ChEBI" id="CHEBI:29950"/>
        <dbReference type="ChEBI" id="CHEBI:50058"/>
        <dbReference type="ChEBI" id="CHEBI:57930"/>
        <dbReference type="ChEBI" id="CHEBI:73316"/>
        <dbReference type="EC" id="1.17.4.1"/>
    </reaction>
</comment>
<dbReference type="AlphaFoldDB" id="A0A414Q2N3"/>
<evidence type="ECO:0000256" key="12">
    <source>
        <dbReference type="ARBA" id="ARBA00047754"/>
    </source>
</evidence>
<evidence type="ECO:0000259" key="15">
    <source>
        <dbReference type="Pfam" id="PF12637"/>
    </source>
</evidence>
<dbReference type="CDD" id="cd02888">
    <property type="entry name" value="RNR_II_dimer"/>
    <property type="match status" value="1"/>
</dbReference>
<feature type="domain" description="TSCPD" evidence="15">
    <location>
        <begin position="592"/>
        <end position="694"/>
    </location>
</feature>
<evidence type="ECO:0000256" key="4">
    <source>
        <dbReference type="ARBA" id="ARBA00014409"/>
    </source>
</evidence>
<sequence length="756" mass="84774">MEIREWLGKDNKLGLDIWEKKYKYDGETFEAWLNRVSGGDKELKEMIINKEFIFAGRILSNRGLAKLGRKITYSNCYVVTPPEDNLESIFDTAKKLARTYSYGGGCGVDISKLRPKGAEVNNSAKYTTGSISFMDLYNMTTDIIGQKGRRGALMISIDVNHPDVEEFIKVKSDLNKVQKANISVRVDENFMKAVIEDRNYETVFKVEDTGEIIKKSIDAKKLFKELAIQNWRFAEPGILFWDRISNWNLLSEDEEFEYAGTNPCAEEPLPAGGSCLLGSLILPSFVGENGFDFEKLKSAVVKSVKALNDVLDEGLPLHPLEEQRESVRDWRQIGLGVLGVGDLLIKLGLKYGAPESLEFCDKVARTIIDTALNASALLAKEYGAFPRYKEEKILQSPFLLENASAETMELIKEYGLRNSQLLTIAPTGSIGTMLEISTGIEPNFAFSFTRKTESLHGEDVYYKVFIPIAKKYMEDNNLTEEDELPDYFVTAQNLNPYDRIKMQGVWQKRIDASISSTINLVNKVSVEEVEHLYIEGWKNGLKGMTIYRAGCDREGILTVEKKEEKNPEQALKEKMETIARGELKPIAPDTIYYPHKMRIGCGKLKVMIGYSPRERAIQDLYVIRSGTGGCEKNIQAVAIYMSGILRLGGNLFMLEDAIDGVSGCTSFAVARSKNLDVSQGSTCPSAILNVLKKFEKNMGLSGHSEAIQKIDEEERKEKELVAESEKRKTICPECGVELEITGGCYTCRNCGYSKCE</sequence>
<organism evidence="16 17">
    <name type="scientific">Fusobacterium mortiferum</name>
    <dbReference type="NCBI Taxonomy" id="850"/>
    <lineage>
        <taxon>Bacteria</taxon>
        <taxon>Fusobacteriati</taxon>
        <taxon>Fusobacteriota</taxon>
        <taxon>Fusobacteriia</taxon>
        <taxon>Fusobacteriales</taxon>
        <taxon>Fusobacteriaceae</taxon>
        <taxon>Fusobacterium</taxon>
    </lineage>
</organism>
<dbReference type="PRINTS" id="PR01183">
    <property type="entry name" value="RIBORDTASEM1"/>
</dbReference>
<evidence type="ECO:0000256" key="5">
    <source>
        <dbReference type="ARBA" id="ARBA00022628"/>
    </source>
</evidence>
<dbReference type="NCBIfam" id="TIGR02504">
    <property type="entry name" value="NrdJ_Z"/>
    <property type="match status" value="1"/>
</dbReference>
<comment type="cofactor">
    <cofactor evidence="1 13">
        <name>adenosylcob(III)alamin</name>
        <dbReference type="ChEBI" id="CHEBI:18408"/>
    </cofactor>
</comment>
<evidence type="ECO:0000256" key="11">
    <source>
        <dbReference type="ARBA" id="ARBA00025437"/>
    </source>
</evidence>
<keyword evidence="7 13" id="KW-0547">Nucleotide-binding</keyword>
<reference evidence="16 17" key="1">
    <citation type="submission" date="2018-08" db="EMBL/GenBank/DDBJ databases">
        <title>A genome reference for cultivated species of the human gut microbiota.</title>
        <authorList>
            <person name="Zou Y."/>
            <person name="Xue W."/>
            <person name="Luo G."/>
        </authorList>
    </citation>
    <scope>NUCLEOTIDE SEQUENCE [LARGE SCALE GENOMIC DNA]</scope>
    <source>
        <strain evidence="16 17">AM25-1</strain>
    </source>
</reference>
<keyword evidence="10 13" id="KW-0170">Cobalt</keyword>
<proteinExistence type="inferred from homology"/>
<dbReference type="PANTHER" id="PTHR43371:SF1">
    <property type="entry name" value="RIBONUCLEOSIDE-DIPHOSPHATE REDUCTASE"/>
    <property type="match status" value="1"/>
</dbReference>
<comment type="caution">
    <text evidence="16">The sequence shown here is derived from an EMBL/GenBank/DDBJ whole genome shotgun (WGS) entry which is preliminary data.</text>
</comment>
<evidence type="ECO:0000313" key="16">
    <source>
        <dbReference type="EMBL" id="RHF74957.1"/>
    </source>
</evidence>
<evidence type="ECO:0000256" key="13">
    <source>
        <dbReference type="RuleBase" id="RU364064"/>
    </source>
</evidence>
<dbReference type="Pfam" id="PF12637">
    <property type="entry name" value="TSCPD"/>
    <property type="match status" value="1"/>
</dbReference>
<keyword evidence="8 13" id="KW-0560">Oxidoreductase</keyword>
<dbReference type="GO" id="GO:0071897">
    <property type="term" value="P:DNA biosynthetic process"/>
    <property type="evidence" value="ECO:0007669"/>
    <property type="project" value="UniProtKB-KW"/>
</dbReference>
<keyword evidence="9" id="KW-1015">Disulfide bond</keyword>
<dbReference type="RefSeq" id="WP_118233876.1">
    <property type="nucleotide sequence ID" value="NZ_QRHL01000001.1"/>
</dbReference>
<evidence type="ECO:0000256" key="9">
    <source>
        <dbReference type="ARBA" id="ARBA00023157"/>
    </source>
</evidence>
<evidence type="ECO:0000256" key="6">
    <source>
        <dbReference type="ARBA" id="ARBA00022634"/>
    </source>
</evidence>
<dbReference type="SUPFAM" id="SSF51998">
    <property type="entry name" value="PFL-like glycyl radical enzymes"/>
    <property type="match status" value="1"/>
</dbReference>
<dbReference type="InterPro" id="IPR050862">
    <property type="entry name" value="RdRp_reductase_class-2"/>
</dbReference>
<dbReference type="GO" id="GO:0031419">
    <property type="term" value="F:cobalamin binding"/>
    <property type="evidence" value="ECO:0007669"/>
    <property type="project" value="UniProtKB-KW"/>
</dbReference>
<dbReference type="InterPro" id="IPR013344">
    <property type="entry name" value="RNR_NrdJ/NrdZ"/>
</dbReference>
<comment type="similarity">
    <text evidence="2 13">Belongs to the ribonucleoside diphosphate reductase class-2 family.</text>
</comment>
<dbReference type="GO" id="GO:0000166">
    <property type="term" value="F:nucleotide binding"/>
    <property type="evidence" value="ECO:0007669"/>
    <property type="project" value="UniProtKB-KW"/>
</dbReference>
<evidence type="ECO:0000313" key="17">
    <source>
        <dbReference type="Proteomes" id="UP000284676"/>
    </source>
</evidence>
<evidence type="ECO:0000256" key="3">
    <source>
        <dbReference type="ARBA" id="ARBA00012274"/>
    </source>
</evidence>
<dbReference type="Pfam" id="PF02867">
    <property type="entry name" value="Ribonuc_red_lgC"/>
    <property type="match status" value="1"/>
</dbReference>
<evidence type="ECO:0000256" key="8">
    <source>
        <dbReference type="ARBA" id="ARBA00023002"/>
    </source>
</evidence>
<dbReference type="InterPro" id="IPR024434">
    <property type="entry name" value="TSCPD_dom"/>
</dbReference>
<dbReference type="PANTHER" id="PTHR43371">
    <property type="entry name" value="VITAMIN B12-DEPENDENT RIBONUCLEOTIDE REDUCTASE"/>
    <property type="match status" value="1"/>
</dbReference>
<dbReference type="GO" id="GO:0004748">
    <property type="term" value="F:ribonucleoside-diphosphate reductase activity, thioredoxin disulfide as acceptor"/>
    <property type="evidence" value="ECO:0007669"/>
    <property type="project" value="UniProtKB-EC"/>
</dbReference>
<dbReference type="EMBL" id="QRHL01000001">
    <property type="protein sequence ID" value="RHF74957.1"/>
    <property type="molecule type" value="Genomic_DNA"/>
</dbReference>
<evidence type="ECO:0000256" key="7">
    <source>
        <dbReference type="ARBA" id="ARBA00022741"/>
    </source>
</evidence>
<name>A0A414Q2N3_FUSMR</name>
<accession>A0A414Q2N3</accession>
<keyword evidence="6 13" id="KW-0237">DNA synthesis</keyword>